<feature type="domain" description="DUF5597" evidence="1">
    <location>
        <begin position="371"/>
        <end position="494"/>
    </location>
</feature>
<comment type="caution">
    <text evidence="2">The sequence shown here is derived from an EMBL/GenBank/DDBJ whole genome shotgun (WGS) entry which is preliminary data.</text>
</comment>
<dbReference type="GeneID" id="85471606"/>
<dbReference type="Gene3D" id="3.20.20.80">
    <property type="entry name" value="Glycosidases"/>
    <property type="match status" value="1"/>
</dbReference>
<name>A0AAJ0EEE6_9PEZI</name>
<dbReference type="EMBL" id="JAHMHQ010000012">
    <property type="protein sequence ID" value="KAK1635738.1"/>
    <property type="molecule type" value="Genomic_DNA"/>
</dbReference>
<dbReference type="RefSeq" id="XP_060444345.1">
    <property type="nucleotide sequence ID" value="XM_060586744.1"/>
</dbReference>
<gene>
    <name evidence="2" type="ORF">BDP81DRAFT_376496</name>
</gene>
<dbReference type="SUPFAM" id="SSF51445">
    <property type="entry name" value="(Trans)glycosidases"/>
    <property type="match status" value="1"/>
</dbReference>
<dbReference type="Proteomes" id="UP001243989">
    <property type="component" value="Unassembled WGS sequence"/>
</dbReference>
<keyword evidence="3" id="KW-1185">Reference proteome</keyword>
<dbReference type="Pfam" id="PF18120">
    <property type="entry name" value="DUF5597"/>
    <property type="match status" value="1"/>
</dbReference>
<keyword evidence="2" id="KW-0378">Hydrolase</keyword>
<evidence type="ECO:0000259" key="1">
    <source>
        <dbReference type="Pfam" id="PF18120"/>
    </source>
</evidence>
<dbReference type="InterPro" id="IPR040719">
    <property type="entry name" value="DUF5597"/>
</dbReference>
<protein>
    <submittedName>
        <fullName evidence="2">Glycoside hydrolase superfamily</fullName>
    </submittedName>
</protein>
<dbReference type="GO" id="GO:0016787">
    <property type="term" value="F:hydrolase activity"/>
    <property type="evidence" value="ECO:0007669"/>
    <property type="project" value="UniProtKB-KW"/>
</dbReference>
<dbReference type="AlphaFoldDB" id="A0AAJ0EEE6"/>
<sequence length="517" mass="57602">MSDFNTAKPPPHFKKEGVFHRLIVDEKAFLILGREVTPSASSSAAYMARQWQDIKNLGLNTVLLAVTWEVFEPKEGRFDRDLVANLIAQARGVGIRVIISWFGSLKGDVSSYTPQWIKMDPVRFPKMRYNIDAWLTVPTPTVSLFGPQLVIAEKTAFAEFVQQVKAADPDYDTILMLQIGSEIGYLDWSRDVCDAALATFDKGVPADYLDFLVQSGSVLCSAESHAWEEFASTSLGTDELFTTYHVASHINALAKIAKEAYPVPIIVNAALEQAEGRKHGGPLPETLHLWKLFAPCIDLYAPRLLDNNYNETCETWGSGSDQPLLVQAHGQWDTASCQLWSAFGSHYAIGIVFSKIQDMSKRHESIIEHSTLLRQAAPFLLDAQDQGHPHIGFTNAHDTRPWLLDPGPLHLISGEFEITLKNSFCLAAWGIMYGLAISQGNGKLLLFGRNFEVKAMSRSDDVASTRILSLHEVEVDEQGRLQVQRTFNADETNGSRIARMSPEAPMIAELQFYCIKK</sequence>
<proteinExistence type="predicted"/>
<organism evidence="2 3">
    <name type="scientific">Colletotrichum phormii</name>
    <dbReference type="NCBI Taxonomy" id="359342"/>
    <lineage>
        <taxon>Eukaryota</taxon>
        <taxon>Fungi</taxon>
        <taxon>Dikarya</taxon>
        <taxon>Ascomycota</taxon>
        <taxon>Pezizomycotina</taxon>
        <taxon>Sordariomycetes</taxon>
        <taxon>Hypocreomycetidae</taxon>
        <taxon>Glomerellales</taxon>
        <taxon>Glomerellaceae</taxon>
        <taxon>Colletotrichum</taxon>
        <taxon>Colletotrichum acutatum species complex</taxon>
    </lineage>
</organism>
<evidence type="ECO:0000313" key="2">
    <source>
        <dbReference type="EMBL" id="KAK1635738.1"/>
    </source>
</evidence>
<dbReference type="InterPro" id="IPR017853">
    <property type="entry name" value="GH"/>
</dbReference>
<accession>A0AAJ0EEE6</accession>
<reference evidence="2" key="1">
    <citation type="submission" date="2021-06" db="EMBL/GenBank/DDBJ databases">
        <title>Comparative genomics, transcriptomics and evolutionary studies reveal genomic signatures of adaptation to plant cell wall in hemibiotrophic fungi.</title>
        <authorList>
            <consortium name="DOE Joint Genome Institute"/>
            <person name="Baroncelli R."/>
            <person name="Diaz J.F."/>
            <person name="Benocci T."/>
            <person name="Peng M."/>
            <person name="Battaglia E."/>
            <person name="Haridas S."/>
            <person name="Andreopoulos W."/>
            <person name="Labutti K."/>
            <person name="Pangilinan J."/>
            <person name="Floch G.L."/>
            <person name="Makela M.R."/>
            <person name="Henrissat B."/>
            <person name="Grigoriev I.V."/>
            <person name="Crouch J.A."/>
            <person name="De Vries R.P."/>
            <person name="Sukno S.A."/>
            <person name="Thon M.R."/>
        </authorList>
    </citation>
    <scope>NUCLEOTIDE SEQUENCE</scope>
    <source>
        <strain evidence="2">CBS 102054</strain>
    </source>
</reference>
<evidence type="ECO:0000313" key="3">
    <source>
        <dbReference type="Proteomes" id="UP001243989"/>
    </source>
</evidence>